<proteinExistence type="predicted"/>
<protein>
    <submittedName>
        <fullName evidence="1">Putative RNA polymerase binding protein</fullName>
    </submittedName>
</protein>
<keyword evidence="2" id="KW-1185">Reference proteome</keyword>
<evidence type="ECO:0000313" key="2">
    <source>
        <dbReference type="Proteomes" id="UP000204629"/>
    </source>
</evidence>
<organism evidence="1 2">
    <name type="scientific">Pseudomonas phage PAE1</name>
    <dbReference type="NCBI Taxonomy" id="1718273"/>
    <lineage>
        <taxon>Viruses</taxon>
        <taxon>Duplodnaviria</taxon>
        <taxon>Heunggongvirae</taxon>
        <taxon>Uroviricota</taxon>
        <taxon>Caudoviricetes</taxon>
        <taxon>Mesyanzhinovviridae</taxon>
        <taxon>Rabinowitzvirinae</taxon>
        <taxon>Yuavirus</taxon>
        <taxon>Yuavirus PAE1</taxon>
        <taxon>Pseudomonas virus PAE1</taxon>
    </lineage>
</organism>
<name>A0A0N9EM17_9CAUD</name>
<dbReference type="GeneID" id="26642109"/>
<sequence>MADEIDLSNDRILHDTDREVARIAEAAAKIPPGELGDCDLCGEWSGRLVGGVCAPCRDRHKLP</sequence>
<dbReference type="KEGG" id="vg:26642109"/>
<accession>A0A0N9EM17</accession>
<dbReference type="EMBL" id="KT734862">
    <property type="protein sequence ID" value="ALF51580.1"/>
    <property type="molecule type" value="Genomic_DNA"/>
</dbReference>
<dbReference type="RefSeq" id="YP_009215771.1">
    <property type="nucleotide sequence ID" value="NC_028980.1"/>
</dbReference>
<gene>
    <name evidence="1" type="ORF">PAE1_80</name>
</gene>
<dbReference type="OrthoDB" id="24511at10239"/>
<dbReference type="Proteomes" id="UP000204629">
    <property type="component" value="Segment"/>
</dbReference>
<reference evidence="1 2" key="1">
    <citation type="journal article" date="2016" name="Genome Announc.">
        <title>Genome Sequences of Pseudomonas oryzihabitans Phage POR1 and Pseudomonas aeruginosa Phage PAE1.</title>
        <authorList>
            <person name="Dyson Z.A."/>
            <person name="Seviour R.J."/>
            <person name="Tucci J."/>
            <person name="Petrovski S."/>
        </authorList>
    </citation>
    <scope>NUCLEOTIDE SEQUENCE [LARGE SCALE GENOMIC DNA]</scope>
</reference>
<evidence type="ECO:0000313" key="1">
    <source>
        <dbReference type="EMBL" id="ALF51580.1"/>
    </source>
</evidence>